<dbReference type="PANTHER" id="PTHR33112:SF10">
    <property type="entry name" value="TOL"/>
    <property type="match status" value="1"/>
</dbReference>
<comment type="caution">
    <text evidence="2">The sequence shown here is derived from an EMBL/GenBank/DDBJ whole genome shotgun (WGS) entry which is preliminary data.</text>
</comment>
<dbReference type="InterPro" id="IPR010730">
    <property type="entry name" value="HET"/>
</dbReference>
<dbReference type="Proteomes" id="UP001175000">
    <property type="component" value="Unassembled WGS sequence"/>
</dbReference>
<keyword evidence="3" id="KW-1185">Reference proteome</keyword>
<dbReference type="EMBL" id="JAULSU010000004">
    <property type="protein sequence ID" value="KAK0619713.1"/>
    <property type="molecule type" value="Genomic_DNA"/>
</dbReference>
<protein>
    <submittedName>
        <fullName evidence="2">Heterokaryon incompatibility protein-domain-containing protein</fullName>
    </submittedName>
</protein>
<dbReference type="Pfam" id="PF06985">
    <property type="entry name" value="HET"/>
    <property type="match status" value="1"/>
</dbReference>
<evidence type="ECO:0000259" key="1">
    <source>
        <dbReference type="Pfam" id="PF06985"/>
    </source>
</evidence>
<dbReference type="AlphaFoldDB" id="A0AA39WQI0"/>
<dbReference type="PANTHER" id="PTHR33112">
    <property type="entry name" value="DOMAIN PROTEIN, PUTATIVE-RELATED"/>
    <property type="match status" value="1"/>
</dbReference>
<organism evidence="2 3">
    <name type="scientific">Immersiella caudata</name>
    <dbReference type="NCBI Taxonomy" id="314043"/>
    <lineage>
        <taxon>Eukaryota</taxon>
        <taxon>Fungi</taxon>
        <taxon>Dikarya</taxon>
        <taxon>Ascomycota</taxon>
        <taxon>Pezizomycotina</taxon>
        <taxon>Sordariomycetes</taxon>
        <taxon>Sordariomycetidae</taxon>
        <taxon>Sordariales</taxon>
        <taxon>Lasiosphaeriaceae</taxon>
        <taxon>Immersiella</taxon>
    </lineage>
</organism>
<evidence type="ECO:0000313" key="3">
    <source>
        <dbReference type="Proteomes" id="UP001175000"/>
    </source>
</evidence>
<accession>A0AA39WQI0</accession>
<gene>
    <name evidence="2" type="ORF">B0T14DRAFT_430703</name>
</gene>
<name>A0AA39WQI0_9PEZI</name>
<proteinExistence type="predicted"/>
<feature type="domain" description="Heterokaryon incompatibility" evidence="1">
    <location>
        <begin position="164"/>
        <end position="319"/>
    </location>
</feature>
<sequence length="620" mass="68930">MSFGRGANDCRLHELVFRVCSPMLLNNNPVIEIRRVGSNLFLDKHYFPILSLSTPPPMPMHSPASGDNQAGQGAFDVQIGFPDLQLFRNSKYFALLSYWLQDCDCNHSQCARTDDAPIPGRPLLPTRLIDVGQGDLITGRGSTTLRLIVTAAIPEDELKADARYIALSHPWGSNRDHDHFCTTRLNLDSRVKDGMAMDSLPATLRDAVVVTRALGVRYLWIDTICIIQGENGDFNTEAPLMETVFSLAHCVIAASSAGGTSSGFLSRQRSSRDFVTLSQKENHHGPDTNATLYIGEVIDNFQKHVIEGPLNKRGWVLQERALARRTIYFTQWQTYFECGAGIRCETLAKMTSNQAAFLGDPNFPSVALKSSKGARIRLYELLYKSYSALEFTNPCDRPIAIAGLEQRLVKAFNTHGGYGVFDGPFFGRGLLWKRDENVPRNVMRPIEVSLHKGSYYVPTWSWMAYEGVITFMDAPLDTVEWQHGTKDGLVSPWATLPEPGDTASPSASVIWHTGKTDEHTVLKAKAREFSVPLSKVETKIVYDAGETPRKDVGEVKCVIVGRQRMSESQPIPSTLLPHYVLVVGQRQKSDVRTEYERLGVAVLPGDWIDQGGGGKEIWIV</sequence>
<evidence type="ECO:0000313" key="2">
    <source>
        <dbReference type="EMBL" id="KAK0619713.1"/>
    </source>
</evidence>
<reference evidence="2" key="1">
    <citation type="submission" date="2023-06" db="EMBL/GenBank/DDBJ databases">
        <title>Genome-scale phylogeny and comparative genomics of the fungal order Sordariales.</title>
        <authorList>
            <consortium name="Lawrence Berkeley National Laboratory"/>
            <person name="Hensen N."/>
            <person name="Bonometti L."/>
            <person name="Westerberg I."/>
            <person name="Brannstrom I.O."/>
            <person name="Guillou S."/>
            <person name="Cros-Aarteil S."/>
            <person name="Calhoun S."/>
            <person name="Haridas S."/>
            <person name="Kuo A."/>
            <person name="Mondo S."/>
            <person name="Pangilinan J."/>
            <person name="Riley R."/>
            <person name="Labutti K."/>
            <person name="Andreopoulos B."/>
            <person name="Lipzen A."/>
            <person name="Chen C."/>
            <person name="Yanf M."/>
            <person name="Daum C."/>
            <person name="Ng V."/>
            <person name="Clum A."/>
            <person name="Steindorff A."/>
            <person name="Ohm R."/>
            <person name="Martin F."/>
            <person name="Silar P."/>
            <person name="Natvig D."/>
            <person name="Lalanne C."/>
            <person name="Gautier V."/>
            <person name="Ament-Velasquez S.L."/>
            <person name="Kruys A."/>
            <person name="Hutchinson M.I."/>
            <person name="Powell A.J."/>
            <person name="Barry K."/>
            <person name="Miller A.N."/>
            <person name="Grigoriev I.V."/>
            <person name="Debuchy R."/>
            <person name="Gladieux P."/>
            <person name="Thoren M.H."/>
            <person name="Johannesson H."/>
        </authorList>
    </citation>
    <scope>NUCLEOTIDE SEQUENCE</scope>
    <source>
        <strain evidence="2">CBS 606.72</strain>
    </source>
</reference>